<feature type="domain" description="Major facilitator superfamily (MFS) profile" evidence="7">
    <location>
        <begin position="51"/>
        <end position="439"/>
    </location>
</feature>
<name>A0A8B6UJ95_9PSED</name>
<dbReference type="InterPro" id="IPR036259">
    <property type="entry name" value="MFS_trans_sf"/>
</dbReference>
<evidence type="ECO:0000313" key="9">
    <source>
        <dbReference type="Proteomes" id="UP000663914"/>
    </source>
</evidence>
<evidence type="ECO:0000256" key="5">
    <source>
        <dbReference type="ARBA" id="ARBA00023136"/>
    </source>
</evidence>
<feature type="transmembrane region" description="Helical" evidence="6">
    <location>
        <begin position="258"/>
        <end position="277"/>
    </location>
</feature>
<gene>
    <name evidence="8" type="ORF">C4C32_15290</name>
</gene>
<feature type="transmembrane region" description="Helical" evidence="6">
    <location>
        <begin position="175"/>
        <end position="200"/>
    </location>
</feature>
<evidence type="ECO:0000256" key="2">
    <source>
        <dbReference type="ARBA" id="ARBA00022448"/>
    </source>
</evidence>
<dbReference type="PANTHER" id="PTHR42718:SF9">
    <property type="entry name" value="MAJOR FACILITATOR SUPERFAMILY MULTIDRUG TRANSPORTER MFSC"/>
    <property type="match status" value="1"/>
</dbReference>
<keyword evidence="2" id="KW-0813">Transport</keyword>
<sequence length="443" mass="46936">MFLPLTTGKSFFQPLSPPTYSRIRGAHLFTQINVGNENLLTTFSPGRLTGFCLAIALFELLTYMASDLVMPAMLAVTEELGAPADQIPYAFNLYLLGGILLPWLIGPLSDRHGRRPFMLVGCAGFALACAATTQVTHMQGFNGLRLLQGMGLGFVIAVSYPAIQDMFNESDAVKIMALLGNLALLSPLLGPLLGGLLLQWLSWRELFVLLAGLGTVSWLALWGFMPRHPRPGSQQPSPVPFELHALIKRYGALLGHRGFMAASVALGLMSLPLIAWIGLSPLLLIEGQGISPLVYGLWQIPVFAAVILGNLLLNALVERVGVRGVVRCCLWPLCAGLLALVTASQFNLCLPVLVGGLSLYALGLGLGNAALYRLALFASDDSKGLVSAMVGMISIAVMSAAGSLLALLGAGNSLESFALMAGIAGLSCPVALWLFMSRPVAPV</sequence>
<accession>A0A8B6UJ95</accession>
<reference evidence="8" key="2">
    <citation type="submission" date="2021-03" db="EMBL/GenBank/DDBJ databases">
        <authorList>
            <person name="Valentovich L.N."/>
            <person name="Akhremchuk A.E."/>
            <person name="Miamin V.E."/>
        </authorList>
    </citation>
    <scope>NUCLEOTIDE SEQUENCE</scope>
    <source>
        <strain evidence="8">3prime</strain>
    </source>
</reference>
<feature type="transmembrane region" description="Helical" evidence="6">
    <location>
        <begin position="48"/>
        <end position="66"/>
    </location>
</feature>
<feature type="transmembrane region" description="Helical" evidence="6">
    <location>
        <begin position="86"/>
        <end position="105"/>
    </location>
</feature>
<comment type="subcellular location">
    <subcellularLocation>
        <location evidence="1">Membrane</location>
        <topology evidence="1">Multi-pass membrane protein</topology>
    </subcellularLocation>
</comment>
<dbReference type="Pfam" id="PF07690">
    <property type="entry name" value="MFS_1"/>
    <property type="match status" value="1"/>
</dbReference>
<evidence type="ECO:0000256" key="6">
    <source>
        <dbReference type="SAM" id="Phobius"/>
    </source>
</evidence>
<reference evidence="8" key="1">
    <citation type="book" date="2019" name="MICROBIAL BIOTECHNOLOGY" publisher="Unknown Publisher">
        <title>Optimization of recombineering for directed mutagenesis of bacteria Pseudomonas corrugata 3'.</title>
        <authorList>
            <person name="Buinitskaja S.V."/>
            <person name="Pilipenok N."/>
            <person name="Valentovich L.N."/>
        </authorList>
    </citation>
    <scope>NUCLEOTIDE SEQUENCE</scope>
    <source>
        <strain evidence="8">3prime</strain>
    </source>
</reference>
<dbReference type="InterPro" id="IPR020846">
    <property type="entry name" value="MFS_dom"/>
</dbReference>
<dbReference type="PANTHER" id="PTHR42718">
    <property type="entry name" value="MAJOR FACILITATOR SUPERFAMILY MULTIDRUG TRANSPORTER MFSC"/>
    <property type="match status" value="1"/>
</dbReference>
<evidence type="ECO:0000256" key="4">
    <source>
        <dbReference type="ARBA" id="ARBA00022989"/>
    </source>
</evidence>
<feature type="transmembrane region" description="Helical" evidence="6">
    <location>
        <begin position="329"/>
        <end position="346"/>
    </location>
</feature>
<dbReference type="Gene3D" id="1.20.1720.10">
    <property type="entry name" value="Multidrug resistance protein D"/>
    <property type="match status" value="1"/>
</dbReference>
<dbReference type="GO" id="GO:0016020">
    <property type="term" value="C:membrane"/>
    <property type="evidence" value="ECO:0007669"/>
    <property type="project" value="UniProtKB-SubCell"/>
</dbReference>
<dbReference type="PROSITE" id="PS50850">
    <property type="entry name" value="MFS"/>
    <property type="match status" value="1"/>
</dbReference>
<evidence type="ECO:0000259" key="7">
    <source>
        <dbReference type="PROSITE" id="PS50850"/>
    </source>
</evidence>
<proteinExistence type="predicted"/>
<feature type="transmembrane region" description="Helical" evidence="6">
    <location>
        <begin position="143"/>
        <end position="163"/>
    </location>
</feature>
<evidence type="ECO:0000256" key="3">
    <source>
        <dbReference type="ARBA" id="ARBA00022692"/>
    </source>
</evidence>
<keyword evidence="4 6" id="KW-1133">Transmembrane helix</keyword>
<feature type="transmembrane region" description="Helical" evidence="6">
    <location>
        <begin position="117"/>
        <end position="137"/>
    </location>
</feature>
<dbReference type="EMBL" id="CP072011">
    <property type="protein sequence ID" value="QTH11972.1"/>
    <property type="molecule type" value="Genomic_DNA"/>
</dbReference>
<feature type="transmembrane region" description="Helical" evidence="6">
    <location>
        <begin position="416"/>
        <end position="436"/>
    </location>
</feature>
<evidence type="ECO:0000256" key="1">
    <source>
        <dbReference type="ARBA" id="ARBA00004141"/>
    </source>
</evidence>
<evidence type="ECO:0000313" key="8">
    <source>
        <dbReference type="EMBL" id="QTH11972.1"/>
    </source>
</evidence>
<dbReference type="SUPFAM" id="SSF103473">
    <property type="entry name" value="MFS general substrate transporter"/>
    <property type="match status" value="1"/>
</dbReference>
<dbReference type="GO" id="GO:0022857">
    <property type="term" value="F:transmembrane transporter activity"/>
    <property type="evidence" value="ECO:0007669"/>
    <property type="project" value="InterPro"/>
</dbReference>
<feature type="transmembrane region" description="Helical" evidence="6">
    <location>
        <begin position="297"/>
        <end position="317"/>
    </location>
</feature>
<feature type="transmembrane region" description="Helical" evidence="6">
    <location>
        <begin position="384"/>
        <end position="410"/>
    </location>
</feature>
<organism evidence="8 9">
    <name type="scientific">Pseudomonas corrugata</name>
    <dbReference type="NCBI Taxonomy" id="47879"/>
    <lineage>
        <taxon>Bacteria</taxon>
        <taxon>Pseudomonadati</taxon>
        <taxon>Pseudomonadota</taxon>
        <taxon>Gammaproteobacteria</taxon>
        <taxon>Pseudomonadales</taxon>
        <taxon>Pseudomonadaceae</taxon>
        <taxon>Pseudomonas</taxon>
    </lineage>
</organism>
<keyword evidence="5 6" id="KW-0472">Membrane</keyword>
<dbReference type="InterPro" id="IPR011701">
    <property type="entry name" value="MFS"/>
</dbReference>
<keyword evidence="3 6" id="KW-0812">Transmembrane</keyword>
<dbReference type="Proteomes" id="UP000663914">
    <property type="component" value="Chromosome"/>
</dbReference>
<feature type="transmembrane region" description="Helical" evidence="6">
    <location>
        <begin position="352"/>
        <end position="372"/>
    </location>
</feature>
<dbReference type="AlphaFoldDB" id="A0A8B6UJ95"/>
<protein>
    <submittedName>
        <fullName evidence="8">MFS transporter</fullName>
    </submittedName>
</protein>
<feature type="transmembrane region" description="Helical" evidence="6">
    <location>
        <begin position="206"/>
        <end position="225"/>
    </location>
</feature>